<feature type="transmembrane region" description="Helical" evidence="6">
    <location>
        <begin position="96"/>
        <end position="115"/>
    </location>
</feature>
<evidence type="ECO:0000256" key="4">
    <source>
        <dbReference type="ARBA" id="ARBA00022989"/>
    </source>
</evidence>
<dbReference type="Proteomes" id="UP000887574">
    <property type="component" value="Unplaced"/>
</dbReference>
<sequence length="363" mass="40598">MSSMFAPNGRKFQTILYTGIAAVLSRFYPAYAMSYTNTAADRFNIFIKNSYISRGTPISENSAIWLWSLTLNCFFIGSFLGNLLTPLFTDRFGRKTATVVGVYGIRIFGSMMFSINDGGWQLIIAEALYCYNVPGMIFGTDYFFGQNLFMLVGKPLALFQHFCKRPEQAQKALQFYQGIAALQLSAGVWPITTELLLAHFPGTKAQICSSVLFGFNFVAGICGVYTVGNISRRKLVLVTSTIHIISLAAYLWCLLAMAVYNVTSGIGFGTIVYFLSSELLPQFHRAMGAYKSYNVQSFIPLFVVPNALCTIYLYCELPETSGREIYEIVDELKISSKGTKMQKESYSVTSKQKDIELKNMLEK</sequence>
<dbReference type="AlphaFoldDB" id="A0A915DHK8"/>
<dbReference type="PANTHER" id="PTHR23503">
    <property type="entry name" value="SOLUTE CARRIER FAMILY 2"/>
    <property type="match status" value="1"/>
</dbReference>
<dbReference type="WBParaSite" id="jg19994.1">
    <property type="protein sequence ID" value="jg19994.1"/>
    <property type="gene ID" value="jg19994"/>
</dbReference>
<reference evidence="8" key="1">
    <citation type="submission" date="2022-11" db="UniProtKB">
        <authorList>
            <consortium name="WormBaseParasite"/>
        </authorList>
    </citation>
    <scope>IDENTIFICATION</scope>
</reference>
<keyword evidence="4 6" id="KW-1133">Transmembrane helix</keyword>
<keyword evidence="7" id="KW-1185">Reference proteome</keyword>
<dbReference type="PANTHER" id="PTHR23503:SF8">
    <property type="entry name" value="FACILITATED GLUCOSE TRANSPORTER PROTEIN 1"/>
    <property type="match status" value="1"/>
</dbReference>
<feature type="transmembrane region" description="Helical" evidence="6">
    <location>
        <begin position="64"/>
        <end position="84"/>
    </location>
</feature>
<feature type="transmembrane region" description="Helical" evidence="6">
    <location>
        <begin position="258"/>
        <end position="276"/>
    </location>
</feature>
<dbReference type="SUPFAM" id="SSF103473">
    <property type="entry name" value="MFS general substrate transporter"/>
    <property type="match status" value="1"/>
</dbReference>
<dbReference type="Pfam" id="PF00083">
    <property type="entry name" value="Sugar_tr"/>
    <property type="match status" value="1"/>
</dbReference>
<evidence type="ECO:0000256" key="6">
    <source>
        <dbReference type="SAM" id="Phobius"/>
    </source>
</evidence>
<accession>A0A915DHK8</accession>
<evidence type="ECO:0000256" key="3">
    <source>
        <dbReference type="ARBA" id="ARBA00022692"/>
    </source>
</evidence>
<keyword evidence="2" id="KW-0813">Transport</keyword>
<organism evidence="7 8">
    <name type="scientific">Ditylenchus dipsaci</name>
    <dbReference type="NCBI Taxonomy" id="166011"/>
    <lineage>
        <taxon>Eukaryota</taxon>
        <taxon>Metazoa</taxon>
        <taxon>Ecdysozoa</taxon>
        <taxon>Nematoda</taxon>
        <taxon>Chromadorea</taxon>
        <taxon>Rhabditida</taxon>
        <taxon>Tylenchina</taxon>
        <taxon>Tylenchomorpha</taxon>
        <taxon>Sphaerularioidea</taxon>
        <taxon>Anguinidae</taxon>
        <taxon>Anguininae</taxon>
        <taxon>Ditylenchus</taxon>
    </lineage>
</organism>
<feature type="transmembrane region" description="Helical" evidence="6">
    <location>
        <begin position="211"/>
        <end position="228"/>
    </location>
</feature>
<comment type="subcellular location">
    <subcellularLocation>
        <location evidence="1">Membrane</location>
    </subcellularLocation>
</comment>
<dbReference type="GO" id="GO:0015149">
    <property type="term" value="F:hexose transmembrane transporter activity"/>
    <property type="evidence" value="ECO:0007669"/>
    <property type="project" value="TreeGrafter"/>
</dbReference>
<dbReference type="InterPro" id="IPR045263">
    <property type="entry name" value="GLUT"/>
</dbReference>
<evidence type="ECO:0000256" key="2">
    <source>
        <dbReference type="ARBA" id="ARBA00022448"/>
    </source>
</evidence>
<protein>
    <submittedName>
        <fullName evidence="8">Uncharacterized protein</fullName>
    </submittedName>
</protein>
<keyword evidence="3 6" id="KW-0812">Transmembrane</keyword>
<evidence type="ECO:0000313" key="7">
    <source>
        <dbReference type="Proteomes" id="UP000887574"/>
    </source>
</evidence>
<dbReference type="GO" id="GO:0016020">
    <property type="term" value="C:membrane"/>
    <property type="evidence" value="ECO:0007669"/>
    <property type="project" value="UniProtKB-SubCell"/>
</dbReference>
<evidence type="ECO:0000313" key="8">
    <source>
        <dbReference type="WBParaSite" id="jg19994.1"/>
    </source>
</evidence>
<keyword evidence="5 6" id="KW-0472">Membrane</keyword>
<dbReference type="InterPro" id="IPR036259">
    <property type="entry name" value="MFS_trans_sf"/>
</dbReference>
<dbReference type="InterPro" id="IPR005828">
    <property type="entry name" value="MFS_sugar_transport-like"/>
</dbReference>
<dbReference type="Gene3D" id="1.20.1250.20">
    <property type="entry name" value="MFS general substrate transporter like domains"/>
    <property type="match status" value="2"/>
</dbReference>
<evidence type="ECO:0000256" key="1">
    <source>
        <dbReference type="ARBA" id="ARBA00004370"/>
    </source>
</evidence>
<proteinExistence type="predicted"/>
<name>A0A915DHK8_9BILA</name>
<feature type="transmembrane region" description="Helical" evidence="6">
    <location>
        <begin position="297"/>
        <end position="314"/>
    </location>
</feature>
<evidence type="ECO:0000256" key="5">
    <source>
        <dbReference type="ARBA" id="ARBA00023136"/>
    </source>
</evidence>